<evidence type="ECO:0000313" key="1">
    <source>
        <dbReference type="EMBL" id="GIY52573.1"/>
    </source>
</evidence>
<dbReference type="Proteomes" id="UP001054837">
    <property type="component" value="Unassembled WGS sequence"/>
</dbReference>
<evidence type="ECO:0000313" key="2">
    <source>
        <dbReference type="Proteomes" id="UP001054837"/>
    </source>
</evidence>
<name>A0AAV4U4B1_9ARAC</name>
<accession>A0AAV4U4B1</accession>
<keyword evidence="2" id="KW-1185">Reference proteome</keyword>
<gene>
    <name evidence="1" type="ORF">CDAR_119331</name>
</gene>
<organism evidence="1 2">
    <name type="scientific">Caerostris darwini</name>
    <dbReference type="NCBI Taxonomy" id="1538125"/>
    <lineage>
        <taxon>Eukaryota</taxon>
        <taxon>Metazoa</taxon>
        <taxon>Ecdysozoa</taxon>
        <taxon>Arthropoda</taxon>
        <taxon>Chelicerata</taxon>
        <taxon>Arachnida</taxon>
        <taxon>Araneae</taxon>
        <taxon>Araneomorphae</taxon>
        <taxon>Entelegynae</taxon>
        <taxon>Araneoidea</taxon>
        <taxon>Araneidae</taxon>
        <taxon>Caerostris</taxon>
    </lineage>
</organism>
<dbReference type="EMBL" id="BPLQ01010679">
    <property type="protein sequence ID" value="GIY52573.1"/>
    <property type="molecule type" value="Genomic_DNA"/>
</dbReference>
<comment type="caution">
    <text evidence="1">The sequence shown here is derived from an EMBL/GenBank/DDBJ whole genome shotgun (WGS) entry which is preliminary data.</text>
</comment>
<proteinExistence type="predicted"/>
<protein>
    <submittedName>
        <fullName evidence="1">Uncharacterized protein</fullName>
    </submittedName>
</protein>
<sequence>MQTLSDSINKLSNLLIGEPYLYSIRQESSQDRKSTEENSWVEFSLTKRRNSTTSISFLFIISSANSDNCRLVSISKMRNRSVIFSKVTPVETGIS</sequence>
<dbReference type="AlphaFoldDB" id="A0AAV4U4B1"/>
<reference evidence="1 2" key="1">
    <citation type="submission" date="2021-06" db="EMBL/GenBank/DDBJ databases">
        <title>Caerostris darwini draft genome.</title>
        <authorList>
            <person name="Kono N."/>
            <person name="Arakawa K."/>
        </authorList>
    </citation>
    <scope>NUCLEOTIDE SEQUENCE [LARGE SCALE GENOMIC DNA]</scope>
</reference>